<evidence type="ECO:0000313" key="2">
    <source>
        <dbReference type="Proteomes" id="UP001529272"/>
    </source>
</evidence>
<keyword evidence="2" id="KW-1185">Reference proteome</keyword>
<gene>
    <name evidence="1" type="ORF">QRB35_17605</name>
</gene>
<dbReference type="Proteomes" id="UP001529272">
    <property type="component" value="Unassembled WGS sequence"/>
</dbReference>
<sequence>MGEELFYTVRARYLTAGVSTCDGHEVDAVAWWGDRVAVTLAQRNGSPLHPARRREPETRVYLLQHVVELCVFDDTALDLSAHPYAGNWRRWDGSYQRWVATGCARGSAQLR</sequence>
<accession>A0ABT7P4F5</accession>
<comment type="caution">
    <text evidence="1">The sequence shown here is derived from an EMBL/GenBank/DDBJ whole genome shotgun (WGS) entry which is preliminary data.</text>
</comment>
<protein>
    <submittedName>
        <fullName evidence="1">Uncharacterized protein</fullName>
    </submittedName>
</protein>
<reference evidence="2" key="2">
    <citation type="submission" date="2023-06" db="EMBL/GenBank/DDBJ databases">
        <title>Itaconate inhibition of nontuberculous mycobacteria.</title>
        <authorList>
            <person name="Spilker T."/>
        </authorList>
    </citation>
    <scope>NUCLEOTIDE SEQUENCE [LARGE SCALE GENOMIC DNA]</scope>
    <source>
        <strain evidence="2">FLAC1071</strain>
    </source>
</reference>
<reference evidence="1 2" key="1">
    <citation type="submission" date="2023-06" db="EMBL/GenBank/DDBJ databases">
        <title>Itaconate inhibition of nontuberculous mycobacteria.</title>
        <authorList>
            <person name="Breen P."/>
            <person name="Zimbric M."/>
            <person name="Caverly L."/>
        </authorList>
    </citation>
    <scope>NUCLEOTIDE SEQUENCE [LARGE SCALE GENOMIC DNA]</scope>
    <source>
        <strain evidence="1 2">FLAC1071</strain>
    </source>
</reference>
<proteinExistence type="predicted"/>
<dbReference type="EMBL" id="JASZZX010000016">
    <property type="protein sequence ID" value="MDM3927828.1"/>
    <property type="molecule type" value="Genomic_DNA"/>
</dbReference>
<dbReference type="RefSeq" id="WP_145929556.1">
    <property type="nucleotide sequence ID" value="NZ_CP012886.2"/>
</dbReference>
<organism evidence="1 2">
    <name type="scientific">Mycobacterium intracellulare subsp. chimaera</name>
    <dbReference type="NCBI Taxonomy" id="222805"/>
    <lineage>
        <taxon>Bacteria</taxon>
        <taxon>Bacillati</taxon>
        <taxon>Actinomycetota</taxon>
        <taxon>Actinomycetes</taxon>
        <taxon>Mycobacteriales</taxon>
        <taxon>Mycobacteriaceae</taxon>
        <taxon>Mycobacterium</taxon>
        <taxon>Mycobacterium avium complex (MAC)</taxon>
    </lineage>
</organism>
<name>A0ABT7P4F5_MYCIT</name>
<evidence type="ECO:0000313" key="1">
    <source>
        <dbReference type="EMBL" id="MDM3927828.1"/>
    </source>
</evidence>